<organism evidence="1 2">
    <name type="scientific">Falsiruegeria litorea R37</name>
    <dbReference type="NCBI Taxonomy" id="1200284"/>
    <lineage>
        <taxon>Bacteria</taxon>
        <taxon>Pseudomonadati</taxon>
        <taxon>Pseudomonadota</taxon>
        <taxon>Alphaproteobacteria</taxon>
        <taxon>Rhodobacterales</taxon>
        <taxon>Roseobacteraceae</taxon>
        <taxon>Falsiruegeria</taxon>
    </lineage>
</organism>
<dbReference type="EMBL" id="FWFO01000004">
    <property type="protein sequence ID" value="SLN66371.1"/>
    <property type="molecule type" value="Genomic_DNA"/>
</dbReference>
<reference evidence="1 2" key="1">
    <citation type="submission" date="2017-03" db="EMBL/GenBank/DDBJ databases">
        <authorList>
            <person name="Afonso C.L."/>
            <person name="Miller P.J."/>
            <person name="Scott M.A."/>
            <person name="Spackman E."/>
            <person name="Goraichik I."/>
            <person name="Dimitrov K.M."/>
            <person name="Suarez D.L."/>
            <person name="Swayne D.E."/>
        </authorList>
    </citation>
    <scope>NUCLEOTIDE SEQUENCE [LARGE SCALE GENOMIC DNA]</scope>
    <source>
        <strain evidence="1 2">CECT 7639</strain>
    </source>
</reference>
<dbReference type="InterPro" id="IPR025644">
    <property type="entry name" value="DUF4344"/>
</dbReference>
<protein>
    <submittedName>
        <fullName evidence="1">Uncharacterized protein</fullName>
    </submittedName>
</protein>
<sequence>MIEAEVEALNQDFRLPAELTVSILPCGEPNAFYDPQVREITMCTEFADNLTAWAPE</sequence>
<accession>A0A1Y5TRE6</accession>
<evidence type="ECO:0000313" key="2">
    <source>
        <dbReference type="Proteomes" id="UP000193077"/>
    </source>
</evidence>
<dbReference type="Pfam" id="PF14247">
    <property type="entry name" value="DUF4344"/>
    <property type="match status" value="1"/>
</dbReference>
<keyword evidence="2" id="KW-1185">Reference proteome</keyword>
<name>A0A1Y5TRE6_9RHOB</name>
<dbReference type="RefSeq" id="WP_165759851.1">
    <property type="nucleotide sequence ID" value="NZ_FWFO01000004.1"/>
</dbReference>
<proteinExistence type="predicted"/>
<evidence type="ECO:0000313" key="1">
    <source>
        <dbReference type="EMBL" id="SLN66371.1"/>
    </source>
</evidence>
<gene>
    <name evidence="1" type="ORF">TRL7639_03772</name>
</gene>
<dbReference type="AlphaFoldDB" id="A0A1Y5TRE6"/>
<dbReference type="Proteomes" id="UP000193077">
    <property type="component" value="Unassembled WGS sequence"/>
</dbReference>